<evidence type="ECO:0000313" key="3">
    <source>
        <dbReference type="EMBL" id="VEN51808.1"/>
    </source>
</evidence>
<dbReference type="Gene3D" id="3.40.50.12780">
    <property type="entry name" value="N-terminal domain of ligase-like"/>
    <property type="match status" value="1"/>
</dbReference>
<dbReference type="InterPro" id="IPR052091">
    <property type="entry name" value="Beta-ala_Activ/Resist"/>
</dbReference>
<proteinExistence type="predicted"/>
<keyword evidence="4" id="KW-1185">Reference proteome</keyword>
<dbReference type="InterPro" id="IPR020845">
    <property type="entry name" value="AMP-binding_CS"/>
</dbReference>
<dbReference type="Gene3D" id="2.130.10.10">
    <property type="entry name" value="YVTN repeat-like/Quinoprotein amine dehydrogenase"/>
    <property type="match status" value="3"/>
</dbReference>
<dbReference type="Gene3D" id="3.30.300.30">
    <property type="match status" value="1"/>
</dbReference>
<dbReference type="SUPFAM" id="SSF56801">
    <property type="entry name" value="Acetyl-CoA synthetase-like"/>
    <property type="match status" value="1"/>
</dbReference>
<name>A0A653CVA9_CALMS</name>
<organism evidence="3 4">
    <name type="scientific">Callosobruchus maculatus</name>
    <name type="common">Southern cowpea weevil</name>
    <name type="synonym">Pulse bruchid</name>
    <dbReference type="NCBI Taxonomy" id="64391"/>
    <lineage>
        <taxon>Eukaryota</taxon>
        <taxon>Metazoa</taxon>
        <taxon>Ecdysozoa</taxon>
        <taxon>Arthropoda</taxon>
        <taxon>Hexapoda</taxon>
        <taxon>Insecta</taxon>
        <taxon>Pterygota</taxon>
        <taxon>Neoptera</taxon>
        <taxon>Endopterygota</taxon>
        <taxon>Coleoptera</taxon>
        <taxon>Polyphaga</taxon>
        <taxon>Cucujiformia</taxon>
        <taxon>Chrysomeloidea</taxon>
        <taxon>Chrysomelidae</taxon>
        <taxon>Bruchinae</taxon>
        <taxon>Bruchini</taxon>
        <taxon>Callosobruchus</taxon>
    </lineage>
</organism>
<dbReference type="InterPro" id="IPR006162">
    <property type="entry name" value="Ppantetheine_attach_site"/>
</dbReference>
<dbReference type="OrthoDB" id="408177at2759"/>
<dbReference type="PROSITE" id="PS00455">
    <property type="entry name" value="AMP_BINDING"/>
    <property type="match status" value="1"/>
</dbReference>
<gene>
    <name evidence="3" type="ORF">CALMAC_LOCUS12153</name>
</gene>
<dbReference type="SMART" id="SM00564">
    <property type="entry name" value="PQQ"/>
    <property type="match status" value="4"/>
</dbReference>
<dbReference type="EMBL" id="CAACVG010009023">
    <property type="protein sequence ID" value="VEN51808.1"/>
    <property type="molecule type" value="Genomic_DNA"/>
</dbReference>
<dbReference type="PANTHER" id="PTHR44394">
    <property type="entry name" value="BETA-ALANINE-ACTIVATING ENZYME"/>
    <property type="match status" value="1"/>
</dbReference>
<feature type="domain" description="Pyrrolo-quinoline quinone repeat" evidence="2">
    <location>
        <begin position="611"/>
        <end position="936"/>
    </location>
</feature>
<dbReference type="InterPro" id="IPR011047">
    <property type="entry name" value="Quinoprotein_ADH-like_sf"/>
</dbReference>
<dbReference type="Pfam" id="PF00501">
    <property type="entry name" value="AMP-binding"/>
    <property type="match status" value="1"/>
</dbReference>
<evidence type="ECO:0000313" key="4">
    <source>
        <dbReference type="Proteomes" id="UP000410492"/>
    </source>
</evidence>
<protein>
    <recommendedName>
        <fullName evidence="5">AMP-dependent synthetase/ligase domain-containing protein</fullName>
    </recommendedName>
</protein>
<dbReference type="InterPro" id="IPR018391">
    <property type="entry name" value="PQQ_b-propeller_rpt"/>
</dbReference>
<dbReference type="InterPro" id="IPR000873">
    <property type="entry name" value="AMP-dep_synth/lig_dom"/>
</dbReference>
<dbReference type="SUPFAM" id="SSF50998">
    <property type="entry name" value="Quinoprotein alcohol dehydrogenase-like"/>
    <property type="match status" value="1"/>
</dbReference>
<accession>A0A653CVA9</accession>
<dbReference type="InterPro" id="IPR002372">
    <property type="entry name" value="PQQ_rpt_dom"/>
</dbReference>
<feature type="domain" description="AMP-dependent synthetase/ligase" evidence="1">
    <location>
        <begin position="107"/>
        <end position="350"/>
    </location>
</feature>
<reference evidence="3 4" key="1">
    <citation type="submission" date="2019-01" db="EMBL/GenBank/DDBJ databases">
        <authorList>
            <person name="Sayadi A."/>
        </authorList>
    </citation>
    <scope>NUCLEOTIDE SEQUENCE [LARGE SCALE GENOMIC DNA]</scope>
</reference>
<evidence type="ECO:0000259" key="1">
    <source>
        <dbReference type="Pfam" id="PF00501"/>
    </source>
</evidence>
<dbReference type="PANTHER" id="PTHR44394:SF1">
    <property type="entry name" value="BETA-ALANINE-ACTIVATING ENZYME"/>
    <property type="match status" value="1"/>
</dbReference>
<dbReference type="InterPro" id="IPR045851">
    <property type="entry name" value="AMP-bd_C_sf"/>
</dbReference>
<dbReference type="PROSITE" id="PS00012">
    <property type="entry name" value="PHOSPHOPANTETHEINE"/>
    <property type="match status" value="1"/>
</dbReference>
<dbReference type="GO" id="GO:0043041">
    <property type="term" value="P:amino acid activation for nonribosomal peptide biosynthetic process"/>
    <property type="evidence" value="ECO:0007669"/>
    <property type="project" value="TreeGrafter"/>
</dbReference>
<dbReference type="Pfam" id="PF13570">
    <property type="entry name" value="Beta-prop_ACSF4"/>
    <property type="match status" value="1"/>
</dbReference>
<dbReference type="Proteomes" id="UP000410492">
    <property type="component" value="Unassembled WGS sequence"/>
</dbReference>
<dbReference type="InterPro" id="IPR015943">
    <property type="entry name" value="WD40/YVTN_repeat-like_dom_sf"/>
</dbReference>
<evidence type="ECO:0008006" key="5">
    <source>
        <dbReference type="Google" id="ProtNLM"/>
    </source>
</evidence>
<evidence type="ECO:0000259" key="2">
    <source>
        <dbReference type="Pfam" id="PF13570"/>
    </source>
</evidence>
<dbReference type="InterPro" id="IPR042099">
    <property type="entry name" value="ANL_N_sf"/>
</dbReference>
<dbReference type="AlphaFoldDB" id="A0A653CVA9"/>
<sequence>MLSILKSIRYLSDPGSLDKNAVVLVNGQAVLQSKSYRVVFDQVEVLSKVLGECINENSTCLGLLMYHNTCLPCIIVSLQILKHSFVFLTHKTTQLLSQKLKLKWILSLDDTVSLEQYVQVKKINIDDDSQLVLWKKVQDDLLLDFEGVFCIMQTSGTTGESKIVRVPHECIEINAKSLRKKFNIQSEDHIFWGTPLTFDPALIEFLIAFLSGATLIIVPQKVYSNPTLLYNALFAIGEITFLQMVPSVFLRWNDKQISLILESESLKTLVFGGEVFPKIILQYQRSKNLSIFNIYGITEVSCWATLHKITDETFESMIPLGACLDDTVLKVDKENDENEILEGGEIFIGSSTRICHIDDENPKKLTGTIYRATGDIGKVNEKGVFFIARKNKIIKRFGQKINLGTIENIIFDMTGLINKCVWSQEHNKLLNFIVVEGKFDPEYKKKMLDKIRVKVTSLLPENSIPDFMEVIEKLPLTSHGKVDEKSLEKLYSSIQLTENCNFVEVFSELWSKYVGISAGDLDRYKEYKFFETGGSSIKALQLLSEFKEVTNSDYPDQLLTAIFEKRYMDCLECFHNFTLKRQSSHENLQHIYEKRIKVDEDTMSIMWKYDLKACVDGTPLVFENENEVYIAVGAFSHIFVVLDEQGSEIYKETFPDAIEGQPLQSNQRNTIFVGCFDGAMYCINFICKETVWKYKTGDRIKSGPTYCRSKTAIVFGSYDKVAYCLSENGYEIWKTTLDGSITSNPTVDIKLEKIFITTVSGSCFCLKECDGTVRWRYTYQHPIFSSPCLSSDKTQVLCCDVKGTVFSLVVETGHLLWSFKTNNFIFSSPVLLEDCVTFGSIDKHIYFLKILPDGCELVAKTELDSRITSTSCIIQQNDKVFVVVACNSGKVSIIDSESHYVISSVQLPNEVFSSPVFYRDKIYIGCRDNNIYCLSIG</sequence>